<dbReference type="EMBL" id="GEBQ01019654">
    <property type="protein sequence ID" value="JAT20323.1"/>
    <property type="molecule type" value="Transcribed_RNA"/>
</dbReference>
<dbReference type="PANTHER" id="PTHR16525">
    <property type="entry name" value="PROTEIN C12ORF4"/>
    <property type="match status" value="1"/>
</dbReference>
<proteinExistence type="predicted"/>
<feature type="compositionally biased region" description="Basic and acidic residues" evidence="1">
    <location>
        <begin position="555"/>
        <end position="565"/>
    </location>
</feature>
<dbReference type="Pfam" id="PF10154">
    <property type="entry name" value="Fy-3"/>
    <property type="match status" value="1"/>
</dbReference>
<evidence type="ECO:0000256" key="1">
    <source>
        <dbReference type="SAM" id="MobiDB-lite"/>
    </source>
</evidence>
<protein>
    <submittedName>
        <fullName evidence="2">Uncharacterized protein</fullName>
    </submittedName>
</protein>
<evidence type="ECO:0000313" key="2">
    <source>
        <dbReference type="EMBL" id="JAT20323.1"/>
    </source>
</evidence>
<feature type="region of interest" description="Disordered" evidence="1">
    <location>
        <begin position="543"/>
        <end position="565"/>
    </location>
</feature>
<dbReference type="InterPro" id="IPR019311">
    <property type="entry name" value="Fy-3"/>
</dbReference>
<organism evidence="2">
    <name type="scientific">Graphocephala atropunctata</name>
    <dbReference type="NCBI Taxonomy" id="36148"/>
    <lineage>
        <taxon>Eukaryota</taxon>
        <taxon>Metazoa</taxon>
        <taxon>Ecdysozoa</taxon>
        <taxon>Arthropoda</taxon>
        <taxon>Hexapoda</taxon>
        <taxon>Insecta</taxon>
        <taxon>Pterygota</taxon>
        <taxon>Neoptera</taxon>
        <taxon>Paraneoptera</taxon>
        <taxon>Hemiptera</taxon>
        <taxon>Auchenorrhyncha</taxon>
        <taxon>Membracoidea</taxon>
        <taxon>Cicadellidae</taxon>
        <taxon>Cicadellinae</taxon>
        <taxon>Cicadellini</taxon>
        <taxon>Graphocephala</taxon>
    </lineage>
</organism>
<accession>A0A1B6L9E9</accession>
<dbReference type="GO" id="GO:0005737">
    <property type="term" value="C:cytoplasm"/>
    <property type="evidence" value="ECO:0007669"/>
    <property type="project" value="TreeGrafter"/>
</dbReference>
<name>A0A1B6L9E9_9HEMI</name>
<sequence length="565" mass="63956">MDNSPNLAKQLEFHFAFPMRTREDLYHLKVPLEIPFIDSIPELVQRLASSLKLPPYIEEDLERELKTFVEKETTDLLDEQADDIIRKSKAGELDVEDVIKYWEKSCKENTVEYGEKCGANDAEVFSAVYHKLVHSPALEMILQQEHSYAIAVSEIVAERDKQVTQLTDKQTEEMCRAVDAVNVTSTEAEINELAGRHMEQQSLVHAQWDSQVDAIKEAQRRHYRQWLMDKQTSASTPLNSPLSAEANRTFSDLVSDAQGPVMQESFTIHLGSQMKQMHNIRLLCTDVLDFCQLRRNNSGTQPQRLQTALGLYSNDLCGLVLLTDTQLGSYSASGISKDFINVCQSSTEFHFSNIDDQLERVKEAVKEGVAWRKNHVMRDSTHHFLNLTSSEQQSRRSGTKYLQTGDVYLTHHSNLAEVHVVFHMVVDDSLRSNDINSRHSTILGLRNILKTACSCDITTLTVPVLLTHEMTEEMTVAWCNKRAELVFKCVKGFMIEMASWGGSDLKNLQFLVPKGISEDVFANLASMLPSIFRVSNPLVFKVTPSPQPPSSKQSNKTDKNNKSSK</sequence>
<dbReference type="AlphaFoldDB" id="A0A1B6L9E9"/>
<gene>
    <name evidence="2" type="ORF">g.11798</name>
</gene>
<dbReference type="PANTHER" id="PTHR16525:SF0">
    <property type="entry name" value="PROTEIN C12ORF4"/>
    <property type="match status" value="1"/>
</dbReference>
<reference evidence="2" key="1">
    <citation type="submission" date="2015-11" db="EMBL/GenBank/DDBJ databases">
        <title>De novo transcriptome assembly of four potential Pierce s Disease insect vectors from Arizona vineyards.</title>
        <authorList>
            <person name="Tassone E.E."/>
        </authorList>
    </citation>
    <scope>NUCLEOTIDE SEQUENCE</scope>
</reference>